<dbReference type="InterPro" id="IPR052701">
    <property type="entry name" value="GAG_Ulvan_Degrading_Sulfatases"/>
</dbReference>
<keyword evidence="1" id="KW-0812">Transmembrane</keyword>
<evidence type="ECO:0000259" key="2">
    <source>
        <dbReference type="Pfam" id="PF00884"/>
    </source>
</evidence>
<dbReference type="SUPFAM" id="SSF53649">
    <property type="entry name" value="Alkaline phosphatase-like"/>
    <property type="match status" value="1"/>
</dbReference>
<dbReference type="Pfam" id="PF00884">
    <property type="entry name" value="Sulfatase"/>
    <property type="match status" value="1"/>
</dbReference>
<dbReference type="CDD" id="cd16148">
    <property type="entry name" value="sulfatase_like"/>
    <property type="match status" value="1"/>
</dbReference>
<organism evidence="3 4">
    <name type="scientific">candidate division CSSED10-310 bacterium</name>
    <dbReference type="NCBI Taxonomy" id="2855610"/>
    <lineage>
        <taxon>Bacteria</taxon>
        <taxon>Bacteria division CSSED10-310</taxon>
    </lineage>
</organism>
<gene>
    <name evidence="3" type="ORF">ACFL27_03120</name>
</gene>
<dbReference type="Proteomes" id="UP001594351">
    <property type="component" value="Unassembled WGS sequence"/>
</dbReference>
<feature type="transmembrane region" description="Helical" evidence="1">
    <location>
        <begin position="73"/>
        <end position="91"/>
    </location>
</feature>
<evidence type="ECO:0000313" key="3">
    <source>
        <dbReference type="EMBL" id="MFC1849179.1"/>
    </source>
</evidence>
<dbReference type="InterPro" id="IPR017850">
    <property type="entry name" value="Alkaline_phosphatase_core_sf"/>
</dbReference>
<keyword evidence="1" id="KW-1133">Transmembrane helix</keyword>
<protein>
    <submittedName>
        <fullName evidence="3">Sulfatase</fullName>
    </submittedName>
</protein>
<dbReference type="PANTHER" id="PTHR43751:SF3">
    <property type="entry name" value="SULFATASE N-TERMINAL DOMAIN-CONTAINING PROTEIN"/>
    <property type="match status" value="1"/>
</dbReference>
<feature type="domain" description="Sulfatase N-terminal" evidence="2">
    <location>
        <begin position="111"/>
        <end position="436"/>
    </location>
</feature>
<comment type="caution">
    <text evidence="3">The sequence shown here is derived from an EMBL/GenBank/DDBJ whole genome shotgun (WGS) entry which is preliminary data.</text>
</comment>
<dbReference type="InterPro" id="IPR000917">
    <property type="entry name" value="Sulfatase_N"/>
</dbReference>
<feature type="transmembrane region" description="Helical" evidence="1">
    <location>
        <begin position="37"/>
        <end position="61"/>
    </location>
</feature>
<dbReference type="EMBL" id="JBHPBY010000024">
    <property type="protein sequence ID" value="MFC1849179.1"/>
    <property type="molecule type" value="Genomic_DNA"/>
</dbReference>
<sequence>MKYQVLMAVCAGIFLGIAEFLGISINYPLARCGSDTIMFATFVIMGELAVMVSFFGLATLISRLVPGSPLKRTHLFACLFIIYSTGLFLNIPPKMKFPEDSESRLSKQSCRNIILVVMDTLRQDRLGCYGNYVIKTPGCDLFSKRGIIFPEVTTQIPITAPSHASMFTGLYPYEHGSRYNGVPVNGHVPLLAEILKKAGFFPAAFVSSTAVKGGITELKRGFEIYDEQFFLDRMNPQFKYVFPVAIMMKIFKIRGAERRAWLTNKRLFSCLPLLSQNAPFFLWLHYYDPHIPYQPSPPYDTMYDPDYQGTTIADLKTLLGLREKKISLSKRELEHIVSLYDGEVTSADRAFEQFYHYFQHQFPALFKNTLIVFTSDHGESLMEHEYFFYHGEKLYDQSLLVPLIISPPALNGHLIAPSQQILLLDLFATFLDFAGIITENTGPSRSLSQFFTKNQTTRKLHDQAVPAENGTLFFLNKGKHELHLETKIFSLRNEKWKYIIHPDGREEFYNLGVDPAEIENRLNEQKELEQYRAIFSAQASILRGKGNLKIKINPAAIDDLKSLGYINEGESD</sequence>
<keyword evidence="4" id="KW-1185">Reference proteome</keyword>
<evidence type="ECO:0000313" key="4">
    <source>
        <dbReference type="Proteomes" id="UP001594351"/>
    </source>
</evidence>
<keyword evidence="1" id="KW-0472">Membrane</keyword>
<accession>A0ABV6YSM4</accession>
<proteinExistence type="predicted"/>
<dbReference type="PANTHER" id="PTHR43751">
    <property type="entry name" value="SULFATASE"/>
    <property type="match status" value="1"/>
</dbReference>
<feature type="transmembrane region" description="Helical" evidence="1">
    <location>
        <begin position="5"/>
        <end position="25"/>
    </location>
</feature>
<name>A0ABV6YSM4_UNCC1</name>
<reference evidence="3 4" key="1">
    <citation type="submission" date="2024-09" db="EMBL/GenBank/DDBJ databases">
        <title>Laminarin stimulates single cell rates of sulfate reduction while oxygen inhibits transcriptomic activity in coastal marine sediment.</title>
        <authorList>
            <person name="Lindsay M."/>
            <person name="Orcutt B."/>
            <person name="Emerson D."/>
            <person name="Stepanauskas R."/>
            <person name="D'Angelo T."/>
        </authorList>
    </citation>
    <scope>NUCLEOTIDE SEQUENCE [LARGE SCALE GENOMIC DNA]</scope>
    <source>
        <strain evidence="3">SAG AM-311-K15</strain>
    </source>
</reference>
<dbReference type="Gene3D" id="3.40.720.10">
    <property type="entry name" value="Alkaline Phosphatase, subunit A"/>
    <property type="match status" value="1"/>
</dbReference>
<evidence type="ECO:0000256" key="1">
    <source>
        <dbReference type="SAM" id="Phobius"/>
    </source>
</evidence>